<dbReference type="RefSeq" id="WP_116177399.1">
    <property type="nucleotide sequence ID" value="NZ_CP144375.1"/>
</dbReference>
<dbReference type="PROSITE" id="PS51257">
    <property type="entry name" value="PROKAR_LIPOPROTEIN"/>
    <property type="match status" value="1"/>
</dbReference>
<feature type="domain" description="GH16" evidence="3">
    <location>
        <begin position="22"/>
        <end position="258"/>
    </location>
</feature>
<proteinExistence type="inferred from homology"/>
<accession>A0A3E0HCQ3</accession>
<dbReference type="AlphaFoldDB" id="A0A3E0HCQ3"/>
<dbReference type="EMBL" id="QUNO01000010">
    <property type="protein sequence ID" value="REH42573.1"/>
    <property type="molecule type" value="Genomic_DNA"/>
</dbReference>
<evidence type="ECO:0000313" key="5">
    <source>
        <dbReference type="Proteomes" id="UP000256269"/>
    </source>
</evidence>
<keyword evidence="2" id="KW-0732">Signal</keyword>
<dbReference type="Pfam" id="PF00722">
    <property type="entry name" value="Glyco_hydro_16"/>
    <property type="match status" value="1"/>
</dbReference>
<dbReference type="InterPro" id="IPR000757">
    <property type="entry name" value="Beta-glucanase-like"/>
</dbReference>
<dbReference type="PANTHER" id="PTHR10963">
    <property type="entry name" value="GLYCOSYL HYDROLASE-RELATED"/>
    <property type="match status" value="1"/>
</dbReference>
<sequence>MTASRLTALLVTIGAVIGACSGSVAATPAALAGHRLVADEEFDGSSLDLSRWTPYNSKSTNGISTFSASQLRVAGGELQIIGQGKDPTGAGNKSGAVCWCKGDGNRTYGLWGIRAKLDPGKGYAPAFLLWPQSNVWPQDGETDIIETVHPQRAWDLASVHWGLPPSGDRESGKVYGDFSGWHVYWVDWRPTYIKIYVDRTLVYDTTRSTKKPVIPSKPMHMVMQQEPGPYAPKVWLPPPDQSTPDHVVVHVDWVRVYD</sequence>
<comment type="similarity">
    <text evidence="1">Belongs to the glycosyl hydrolase 16 family.</text>
</comment>
<keyword evidence="4" id="KW-0378">Hydrolase</keyword>
<reference evidence="4 5" key="1">
    <citation type="submission" date="2018-08" db="EMBL/GenBank/DDBJ databases">
        <title>Genomic Encyclopedia of Archaeal and Bacterial Type Strains, Phase II (KMG-II): from individual species to whole genera.</title>
        <authorList>
            <person name="Goeker M."/>
        </authorList>
    </citation>
    <scope>NUCLEOTIDE SEQUENCE [LARGE SCALE GENOMIC DNA]</scope>
    <source>
        <strain evidence="4 5">DSM 45791</strain>
    </source>
</reference>
<dbReference type="OrthoDB" id="4455781at2"/>
<dbReference type="InterPro" id="IPR050546">
    <property type="entry name" value="Glycosyl_Hydrlase_16"/>
</dbReference>
<evidence type="ECO:0000313" key="4">
    <source>
        <dbReference type="EMBL" id="REH42573.1"/>
    </source>
</evidence>
<name>A0A3E0HCQ3_9PSEU</name>
<protein>
    <submittedName>
        <fullName evidence="4">Glycosyl hydrolase family 16</fullName>
    </submittedName>
</protein>
<evidence type="ECO:0000256" key="2">
    <source>
        <dbReference type="SAM" id="SignalP"/>
    </source>
</evidence>
<keyword evidence="5" id="KW-1185">Reference proteome</keyword>
<evidence type="ECO:0000259" key="3">
    <source>
        <dbReference type="PROSITE" id="PS51762"/>
    </source>
</evidence>
<organism evidence="4 5">
    <name type="scientific">Kutzneria buriramensis</name>
    <dbReference type="NCBI Taxonomy" id="1045776"/>
    <lineage>
        <taxon>Bacteria</taxon>
        <taxon>Bacillati</taxon>
        <taxon>Actinomycetota</taxon>
        <taxon>Actinomycetes</taxon>
        <taxon>Pseudonocardiales</taxon>
        <taxon>Pseudonocardiaceae</taxon>
        <taxon>Kutzneria</taxon>
    </lineage>
</organism>
<dbReference type="GO" id="GO:0004553">
    <property type="term" value="F:hydrolase activity, hydrolyzing O-glycosyl compounds"/>
    <property type="evidence" value="ECO:0007669"/>
    <property type="project" value="InterPro"/>
</dbReference>
<dbReference type="GO" id="GO:0005975">
    <property type="term" value="P:carbohydrate metabolic process"/>
    <property type="evidence" value="ECO:0007669"/>
    <property type="project" value="InterPro"/>
</dbReference>
<gene>
    <name evidence="4" type="ORF">BCF44_11068</name>
</gene>
<feature type="chain" id="PRO_5017661894" evidence="2">
    <location>
        <begin position="26"/>
        <end position="258"/>
    </location>
</feature>
<feature type="signal peptide" evidence="2">
    <location>
        <begin position="1"/>
        <end position="25"/>
    </location>
</feature>
<dbReference type="Proteomes" id="UP000256269">
    <property type="component" value="Unassembled WGS sequence"/>
</dbReference>
<dbReference type="Gene3D" id="2.60.120.200">
    <property type="match status" value="1"/>
</dbReference>
<dbReference type="SUPFAM" id="SSF49899">
    <property type="entry name" value="Concanavalin A-like lectins/glucanases"/>
    <property type="match status" value="1"/>
</dbReference>
<dbReference type="PROSITE" id="PS51762">
    <property type="entry name" value="GH16_2"/>
    <property type="match status" value="1"/>
</dbReference>
<dbReference type="PANTHER" id="PTHR10963:SF55">
    <property type="entry name" value="GLYCOSIDE HYDROLASE FAMILY 16 PROTEIN"/>
    <property type="match status" value="1"/>
</dbReference>
<dbReference type="InterPro" id="IPR013320">
    <property type="entry name" value="ConA-like_dom_sf"/>
</dbReference>
<comment type="caution">
    <text evidence="4">The sequence shown here is derived from an EMBL/GenBank/DDBJ whole genome shotgun (WGS) entry which is preliminary data.</text>
</comment>
<evidence type="ECO:0000256" key="1">
    <source>
        <dbReference type="ARBA" id="ARBA00006865"/>
    </source>
</evidence>